<gene>
    <name evidence="2" type="ORF">OQ252_09645</name>
</gene>
<dbReference type="Proteomes" id="UP001526446">
    <property type="component" value="Unassembled WGS sequence"/>
</dbReference>
<evidence type="ECO:0008006" key="4">
    <source>
        <dbReference type="Google" id="ProtNLM"/>
    </source>
</evidence>
<accession>A0ABT3Q8P7</accession>
<feature type="compositionally biased region" description="Low complexity" evidence="1">
    <location>
        <begin position="167"/>
        <end position="178"/>
    </location>
</feature>
<dbReference type="PRINTS" id="PR01217">
    <property type="entry name" value="PRICHEXTENSN"/>
</dbReference>
<sequence>MSVVRHVARSVAGVSLCAVLLGLDGCGYYASVTAHEAQTTMIGMTEEDILACAGIPAKTRTLDSHVKIFEYQRGRNIGTAASSTLIPVQSVVNIVRDIGEGDGTTCVADFRLVDGKVQDVHYSGDNDMLIGTDGVCSTIVRGCTRRTVTSGSPSNFWKTSAFLQPQSSQTAKSSASAAGGVPENTAIAPPLAMPAPVAGTEPDPGTASAPVAASVPTAPAAGMAPSAPGSTPAQGTVPASAAPSASPPSSASGAALARGAVPASPAPSASPTPSVSSAASAPVAAASASSVPSASPASSTPGVLPAWVTAPTATGSPAPPATSSPVAVPVSVPTTSPSAPSAGASSTVPAAQVPSPAVSP</sequence>
<name>A0ABT3Q8P7_9PROT</name>
<protein>
    <recommendedName>
        <fullName evidence="4">Lipoprotein</fullName>
    </recommendedName>
</protein>
<dbReference type="EMBL" id="JAPIUX010000011">
    <property type="protein sequence ID" value="MCX2561655.1"/>
    <property type="molecule type" value="Genomic_DNA"/>
</dbReference>
<feature type="compositionally biased region" description="Low complexity" evidence="1">
    <location>
        <begin position="323"/>
        <end position="360"/>
    </location>
</feature>
<reference evidence="2 3" key="1">
    <citation type="submission" date="2022-11" db="EMBL/GenBank/DDBJ databases">
        <title>Genome sequencing of Acetobacter type strain.</title>
        <authorList>
            <person name="Heo J."/>
            <person name="Lee D."/>
            <person name="Han B.-H."/>
            <person name="Hong S.-B."/>
            <person name="Kwon S.-W."/>
        </authorList>
    </citation>
    <scope>NUCLEOTIDE SEQUENCE [LARGE SCALE GENOMIC DNA]</scope>
    <source>
        <strain evidence="2 3">KACC 21251</strain>
    </source>
</reference>
<feature type="compositionally biased region" description="Low complexity" evidence="1">
    <location>
        <begin position="271"/>
        <end position="301"/>
    </location>
</feature>
<organism evidence="2 3">
    <name type="scientific">Acetobacter farinalis</name>
    <dbReference type="NCBI Taxonomy" id="1260984"/>
    <lineage>
        <taxon>Bacteria</taxon>
        <taxon>Pseudomonadati</taxon>
        <taxon>Pseudomonadota</taxon>
        <taxon>Alphaproteobacteria</taxon>
        <taxon>Acetobacterales</taxon>
        <taxon>Acetobacteraceae</taxon>
        <taxon>Acetobacter</taxon>
    </lineage>
</organism>
<comment type="caution">
    <text evidence="2">The sequence shown here is derived from an EMBL/GenBank/DDBJ whole genome shotgun (WGS) entry which is preliminary data.</text>
</comment>
<keyword evidence="3" id="KW-1185">Reference proteome</keyword>
<evidence type="ECO:0000256" key="1">
    <source>
        <dbReference type="SAM" id="MobiDB-lite"/>
    </source>
</evidence>
<feature type="region of interest" description="Disordered" evidence="1">
    <location>
        <begin position="167"/>
        <end position="360"/>
    </location>
</feature>
<proteinExistence type="predicted"/>
<dbReference type="RefSeq" id="WP_166122188.1">
    <property type="nucleotide sequence ID" value="NZ_JAPIUX010000011.1"/>
</dbReference>
<feature type="compositionally biased region" description="Low complexity" evidence="1">
    <location>
        <begin position="204"/>
        <end position="263"/>
    </location>
</feature>
<evidence type="ECO:0000313" key="3">
    <source>
        <dbReference type="Proteomes" id="UP001526446"/>
    </source>
</evidence>
<evidence type="ECO:0000313" key="2">
    <source>
        <dbReference type="EMBL" id="MCX2561655.1"/>
    </source>
</evidence>